<dbReference type="PANTHER" id="PTHR41287:SF1">
    <property type="entry name" value="PROTEIN YMFN"/>
    <property type="match status" value="1"/>
</dbReference>
<dbReference type="PANTHER" id="PTHR41287">
    <property type="match status" value="1"/>
</dbReference>
<dbReference type="Pfam" id="PF03354">
    <property type="entry name" value="TerL_ATPase"/>
    <property type="match status" value="1"/>
</dbReference>
<dbReference type="AlphaFoldDB" id="A0A4R2PB26"/>
<comment type="caution">
    <text evidence="3">The sequence shown here is derived from an EMBL/GenBank/DDBJ whole genome shotgun (WGS) entry which is preliminary data.</text>
</comment>
<sequence>MNWVLERVFSYCDDILNGKINACKKHIWAVKRFIKDFEDCQKDDSPFYFDEEVAEDFYWFAREFKHVEGVLAGEPVELTDYQLFKAVNIFCFKKRHNNARRFRKIYDQVARKNAKSQFLAIVSAYINFLGEEKQRAFIAGWTRDQSSEVYEAVRTGIQSSELLEGKWKEAYGKIEILRNHSVIIPLSKEARKTGDGKNPSVGIVDEYHAHETSEIYDVLVSGMVARKEPLMFIITTAGFDLSRPCFREYEYVSNILDPDSEVENDDYFVMICELDKDDDIKNESNWIKANPIVATYPEGIESIKSELKIALEVPEKMRSFLTKNMDIWVDMKENGYMPMSKWDECGVDEAPDVKEFMLFPGLDLSQTTDLTSIGMVFNLGDGKYHIRQHSFMPEEKFKERMRTDKVRYDLWADQGYLTLTPGSVVDYNYIESYIINLRSEGFYIVEVPYDKWNASHLAQNLENEGFLPVEIPQAIRQLSEPTKSFRTEVFQKNITHEKDPLLRWAINNAVLKIDDQENIMISKSKSKNRIDPIAAVINGFARARVAVPEVNLNDHILSEEFSF</sequence>
<gene>
    <name evidence="3" type="ORF">EV207_101155</name>
</gene>
<dbReference type="Proteomes" id="UP000295416">
    <property type="component" value="Unassembled WGS sequence"/>
</dbReference>
<dbReference type="EMBL" id="SLXK01000001">
    <property type="protein sequence ID" value="TCP32177.1"/>
    <property type="molecule type" value="Genomic_DNA"/>
</dbReference>
<evidence type="ECO:0000259" key="2">
    <source>
        <dbReference type="Pfam" id="PF20441"/>
    </source>
</evidence>
<proteinExistence type="predicted"/>
<dbReference type="InterPro" id="IPR046461">
    <property type="entry name" value="TerL_ATPase"/>
</dbReference>
<accession>A0A4R2PB26</accession>
<dbReference type="GO" id="GO:0004519">
    <property type="term" value="F:endonuclease activity"/>
    <property type="evidence" value="ECO:0007669"/>
    <property type="project" value="InterPro"/>
</dbReference>
<organism evidence="3 4">
    <name type="scientific">Scopulibacillus darangshiensis</name>
    <dbReference type="NCBI Taxonomy" id="442528"/>
    <lineage>
        <taxon>Bacteria</taxon>
        <taxon>Bacillati</taxon>
        <taxon>Bacillota</taxon>
        <taxon>Bacilli</taxon>
        <taxon>Bacillales</taxon>
        <taxon>Sporolactobacillaceae</taxon>
        <taxon>Scopulibacillus</taxon>
    </lineage>
</organism>
<evidence type="ECO:0000313" key="3">
    <source>
        <dbReference type="EMBL" id="TCP32177.1"/>
    </source>
</evidence>
<feature type="domain" description="Terminase large subunit-like endonuclease" evidence="2">
    <location>
        <begin position="261"/>
        <end position="544"/>
    </location>
</feature>
<dbReference type="RefSeq" id="WP_132742683.1">
    <property type="nucleotide sequence ID" value="NZ_SLXK01000001.1"/>
</dbReference>
<dbReference type="InterPro" id="IPR027417">
    <property type="entry name" value="P-loop_NTPase"/>
</dbReference>
<dbReference type="InterPro" id="IPR046462">
    <property type="entry name" value="TerL_nuclease"/>
</dbReference>
<keyword evidence="4" id="KW-1185">Reference proteome</keyword>
<name>A0A4R2PB26_9BACL</name>
<dbReference type="OrthoDB" id="9760250at2"/>
<evidence type="ECO:0000313" key="4">
    <source>
        <dbReference type="Proteomes" id="UP000295416"/>
    </source>
</evidence>
<reference evidence="3 4" key="1">
    <citation type="submission" date="2019-03" db="EMBL/GenBank/DDBJ databases">
        <title>Genomic Encyclopedia of Type Strains, Phase IV (KMG-IV): sequencing the most valuable type-strain genomes for metagenomic binning, comparative biology and taxonomic classification.</title>
        <authorList>
            <person name="Goeker M."/>
        </authorList>
    </citation>
    <scope>NUCLEOTIDE SEQUENCE [LARGE SCALE GENOMIC DNA]</scope>
    <source>
        <strain evidence="3 4">DSM 19377</strain>
    </source>
</reference>
<dbReference type="InterPro" id="IPR005021">
    <property type="entry name" value="Terminase_largesu-like"/>
</dbReference>
<dbReference type="Gene3D" id="3.40.50.300">
    <property type="entry name" value="P-loop containing nucleotide triphosphate hydrolases"/>
    <property type="match status" value="1"/>
</dbReference>
<dbReference type="Pfam" id="PF20441">
    <property type="entry name" value="TerL_nuclease"/>
    <property type="match status" value="1"/>
</dbReference>
<evidence type="ECO:0000259" key="1">
    <source>
        <dbReference type="Pfam" id="PF03354"/>
    </source>
</evidence>
<protein>
    <submittedName>
        <fullName evidence="3">Phage terminase large subunit-like protein</fullName>
    </submittedName>
</protein>
<feature type="domain" description="Terminase large subunit-like ATPase" evidence="1">
    <location>
        <begin position="81"/>
        <end position="252"/>
    </location>
</feature>